<evidence type="ECO:0000313" key="2">
    <source>
        <dbReference type="Proteomes" id="UP000061809"/>
    </source>
</evidence>
<reference evidence="1 2" key="1">
    <citation type="journal article" date="2015" name="Science">
        <title>Genetic determinants of in vivo fitness and diet responsiveness in multiple human gut Bacteroides.</title>
        <authorList>
            <person name="Wu M."/>
            <person name="McNulty N.P."/>
            <person name="Rodionov D.A."/>
            <person name="Khoroshkin M.S."/>
            <person name="Griffin N.W."/>
            <person name="Cheng J."/>
            <person name="Latreille P."/>
            <person name="Kerstetter R.A."/>
            <person name="Terrapon N."/>
            <person name="Henrissat B."/>
            <person name="Osterman A.L."/>
            <person name="Gordon J.I."/>
        </authorList>
    </citation>
    <scope>NUCLEOTIDE SEQUENCE [LARGE SCALE GENOMIC DNA]</scope>
    <source>
        <strain evidence="1 2">WH2</strain>
    </source>
</reference>
<organism evidence="1 2">
    <name type="scientific">Bacteroides cellulosilyticus</name>
    <dbReference type="NCBI Taxonomy" id="246787"/>
    <lineage>
        <taxon>Bacteria</taxon>
        <taxon>Pseudomonadati</taxon>
        <taxon>Bacteroidota</taxon>
        <taxon>Bacteroidia</taxon>
        <taxon>Bacteroidales</taxon>
        <taxon>Bacteroidaceae</taxon>
        <taxon>Bacteroides</taxon>
    </lineage>
</organism>
<protein>
    <recommendedName>
        <fullName evidence="3">Glycoside hydrolase family 5 domain-containing protein</fullName>
    </recommendedName>
</protein>
<evidence type="ECO:0000313" key="1">
    <source>
        <dbReference type="EMBL" id="ALJ60276.1"/>
    </source>
</evidence>
<gene>
    <name evidence="1" type="ORF">BcellWH2_03038</name>
</gene>
<dbReference type="RefSeq" id="WP_029426473.1">
    <property type="nucleotide sequence ID" value="NZ_CP012801.1"/>
</dbReference>
<evidence type="ECO:0008006" key="3">
    <source>
        <dbReference type="Google" id="ProtNLM"/>
    </source>
</evidence>
<dbReference type="InterPro" id="IPR017853">
    <property type="entry name" value="GH"/>
</dbReference>
<proteinExistence type="predicted"/>
<dbReference type="Gene3D" id="3.20.20.80">
    <property type="entry name" value="Glycosidases"/>
    <property type="match status" value="1"/>
</dbReference>
<sequence>MKRFAILSVFFLWGGYAASQTVVSVDAKQIINEGYIGNGAQWDPYQLDYGKGRLDISEADWKKMYDRLDFMRPQFIRVMTNTTSVMQDGVLYPERGLEHLSHILDYCQSRDVTVMFGDWGGGMVDARKEVIREKNLSAAAEYVRFLIEEKGYSCIKYYNLVNEPNGYWSSTDGKYSLWARAICFFYGELQKNKLAGKLSVVGPDAAIWTADEAWWVDSCATHLKDEIGLYDIHTYPSKITVNSGEYTDIIRAYKQAVPAGRKIVMGEIGFKFVEPADSVYQRENLRRAAAKPYASMDDSQMFVYDFMYGTDMADALFQTVNAGYSGSVVWMLDDAMHAKEAPDKLKVWGFWNIFGEEYFGTEEEEVRPWFYAWSLLTRYMPAGSRAYKVEVEGDKSLKAIAVEKDGKYMIAVVNVSREEKSVLLKSTSLPVLKGVKQYLYAEGRLQKEGDCRLLPHRQGVTLCPAKGEAFQMPGESLVVYTNFDY</sequence>
<dbReference type="Proteomes" id="UP000061809">
    <property type="component" value="Chromosome"/>
</dbReference>
<name>A0A0P0GQ75_9BACE</name>
<dbReference type="SUPFAM" id="SSF51445">
    <property type="entry name" value="(Trans)glycosidases"/>
    <property type="match status" value="1"/>
</dbReference>
<dbReference type="AlphaFoldDB" id="A0A0P0GQ75"/>
<dbReference type="EMBL" id="CP012801">
    <property type="protein sequence ID" value="ALJ60276.1"/>
    <property type="molecule type" value="Genomic_DNA"/>
</dbReference>
<dbReference type="KEGG" id="bcel:BcellWH2_03038"/>
<accession>A0A0P0GQ75</accession>
<dbReference type="PATRIC" id="fig|246787.4.peg.3145"/>